<dbReference type="OrthoDB" id="665669at2759"/>
<evidence type="ECO:0000256" key="1">
    <source>
        <dbReference type="ARBA" id="ARBA00022729"/>
    </source>
</evidence>
<dbReference type="Pfam" id="PF01190">
    <property type="entry name" value="Pollen_Ole_e_1"/>
    <property type="match status" value="1"/>
</dbReference>
<dbReference type="Gramene" id="KQK09550">
    <property type="protein sequence ID" value="KQK09550"/>
    <property type="gene ID" value="BRADI_2g48680v3"/>
</dbReference>
<dbReference type="EnsemblPlants" id="KQK09550">
    <property type="protein sequence ID" value="KQK09550"/>
    <property type="gene ID" value="BRADI_2g48680v3"/>
</dbReference>
<proteinExistence type="predicted"/>
<dbReference type="GO" id="GO:0071944">
    <property type="term" value="C:cell periphery"/>
    <property type="evidence" value="ECO:0000318"/>
    <property type="project" value="GO_Central"/>
</dbReference>
<evidence type="ECO:0000313" key="5">
    <source>
        <dbReference type="Proteomes" id="UP000008810"/>
    </source>
</evidence>
<evidence type="ECO:0000313" key="4">
    <source>
        <dbReference type="EnsemblPlants" id="KQK09550"/>
    </source>
</evidence>
<evidence type="ECO:0000313" key="3">
    <source>
        <dbReference type="EMBL" id="KQK09550.1"/>
    </source>
</evidence>
<feature type="signal peptide" evidence="2">
    <location>
        <begin position="1"/>
        <end position="30"/>
    </location>
</feature>
<gene>
    <name evidence="4" type="primary">LOC100833065</name>
    <name evidence="3" type="ORF">BRADI_2g48680v3</name>
</gene>
<keyword evidence="5" id="KW-1185">Reference proteome</keyword>
<name>I1HR48_BRADI</name>
<reference evidence="3 4" key="1">
    <citation type="journal article" date="2010" name="Nature">
        <title>Genome sequencing and analysis of the model grass Brachypodium distachyon.</title>
        <authorList>
            <consortium name="International Brachypodium Initiative"/>
        </authorList>
    </citation>
    <scope>NUCLEOTIDE SEQUENCE [LARGE SCALE GENOMIC DNA]</scope>
    <source>
        <strain evidence="3 4">Bd21</strain>
    </source>
</reference>
<reference evidence="3" key="2">
    <citation type="submission" date="2017-06" db="EMBL/GenBank/DDBJ databases">
        <title>WGS assembly of Brachypodium distachyon.</title>
        <authorList>
            <consortium name="The International Brachypodium Initiative"/>
            <person name="Lucas S."/>
            <person name="Harmon-Smith M."/>
            <person name="Lail K."/>
            <person name="Tice H."/>
            <person name="Grimwood J."/>
            <person name="Bruce D."/>
            <person name="Barry K."/>
            <person name="Shu S."/>
            <person name="Lindquist E."/>
            <person name="Wang M."/>
            <person name="Pitluck S."/>
            <person name="Vogel J.P."/>
            <person name="Garvin D.F."/>
            <person name="Mockler T.C."/>
            <person name="Schmutz J."/>
            <person name="Rokhsar D."/>
            <person name="Bevan M.W."/>
        </authorList>
    </citation>
    <scope>NUCLEOTIDE SEQUENCE</scope>
    <source>
        <strain evidence="3">Bd21</strain>
    </source>
</reference>
<dbReference type="eggNOG" id="ENOG502QPUY">
    <property type="taxonomic scope" value="Eukaryota"/>
</dbReference>
<sequence length="202" mass="21720">MGSYAESAGVRAALLVLAAAVLLPAHHVMAAYPAMAPAPAGSTAMSPRPAANDTAMSPSYHSPPVRPVLPYVIVEGVIYCKPCRSRRYSRDMDASPLQGATAQLVCYGREVVNVTGTVTDERGYFLVMFYDLGNFHPRNCKLYLGTSPTTLCDNPVYPPNKWIGLSLVRETRTTPPEGLQGIYCPTSVLFYGPTAGQKCTSD</sequence>
<dbReference type="PANTHER" id="PTHR33470:SF57">
    <property type="entry name" value="OS01G0726100 PROTEIN"/>
    <property type="match status" value="1"/>
</dbReference>
<dbReference type="RefSeq" id="XP_003567068.1">
    <property type="nucleotide sequence ID" value="XM_003567020.4"/>
</dbReference>
<dbReference type="OMA" id="PGAKGQC"/>
<protein>
    <recommendedName>
        <fullName evidence="6">Pistil-specific extensin-like protein</fullName>
    </recommendedName>
</protein>
<dbReference type="GeneID" id="100833065"/>
<accession>I1HR48</accession>
<dbReference type="STRING" id="15368.I1HR48"/>
<dbReference type="AlphaFoldDB" id="I1HR48"/>
<organism evidence="3">
    <name type="scientific">Brachypodium distachyon</name>
    <name type="common">Purple false brome</name>
    <name type="synonym">Trachynia distachya</name>
    <dbReference type="NCBI Taxonomy" id="15368"/>
    <lineage>
        <taxon>Eukaryota</taxon>
        <taxon>Viridiplantae</taxon>
        <taxon>Streptophyta</taxon>
        <taxon>Embryophyta</taxon>
        <taxon>Tracheophyta</taxon>
        <taxon>Spermatophyta</taxon>
        <taxon>Magnoliopsida</taxon>
        <taxon>Liliopsida</taxon>
        <taxon>Poales</taxon>
        <taxon>Poaceae</taxon>
        <taxon>BOP clade</taxon>
        <taxon>Pooideae</taxon>
        <taxon>Stipodae</taxon>
        <taxon>Brachypodieae</taxon>
        <taxon>Brachypodium</taxon>
    </lineage>
</organism>
<evidence type="ECO:0000256" key="2">
    <source>
        <dbReference type="SAM" id="SignalP"/>
    </source>
</evidence>
<evidence type="ECO:0008006" key="6">
    <source>
        <dbReference type="Google" id="ProtNLM"/>
    </source>
</evidence>
<keyword evidence="1 2" id="KW-0732">Signal</keyword>
<dbReference type="Proteomes" id="UP000008810">
    <property type="component" value="Chromosome 2"/>
</dbReference>
<dbReference type="KEGG" id="bdi:100833065"/>
<reference evidence="4" key="3">
    <citation type="submission" date="2018-08" db="UniProtKB">
        <authorList>
            <consortium name="EnsemblPlants"/>
        </authorList>
    </citation>
    <scope>IDENTIFICATION</scope>
    <source>
        <strain evidence="4">cv. Bd21</strain>
    </source>
</reference>
<dbReference type="PANTHER" id="PTHR33470">
    <property type="entry name" value="OS01G0164075 PROTEIN"/>
    <property type="match status" value="1"/>
</dbReference>
<dbReference type="EMBL" id="CM000881">
    <property type="protein sequence ID" value="KQK09550.1"/>
    <property type="molecule type" value="Genomic_DNA"/>
</dbReference>
<dbReference type="HOGENOM" id="CLU_101945_0_0_1"/>
<feature type="chain" id="PRO_5014094744" description="Pistil-specific extensin-like protein" evidence="2">
    <location>
        <begin position="31"/>
        <end position="202"/>
    </location>
</feature>